<keyword evidence="1" id="KW-0808">Transferase</keyword>
<dbReference type="OrthoDB" id="6362633at2759"/>
<proteinExistence type="predicted"/>
<keyword evidence="2" id="KW-1185">Reference proteome</keyword>
<reference evidence="2" key="1">
    <citation type="journal article" date="2013" name="Genome Announc.">
        <title>Draft genome sequence of the grapevine dieback fungus Eutypa lata UCR-EL1.</title>
        <authorList>
            <person name="Blanco-Ulate B."/>
            <person name="Rolshausen P.E."/>
            <person name="Cantu D."/>
        </authorList>
    </citation>
    <scope>NUCLEOTIDE SEQUENCE [LARGE SCALE GENOMIC DNA]</scope>
    <source>
        <strain evidence="2">UCR-EL1</strain>
    </source>
</reference>
<dbReference type="InterPro" id="IPR027417">
    <property type="entry name" value="P-loop_NTPase"/>
</dbReference>
<dbReference type="HOGENOM" id="CLU_067202_1_1_1"/>
<dbReference type="SUPFAM" id="SSF52540">
    <property type="entry name" value="P-loop containing nucleoside triphosphate hydrolases"/>
    <property type="match status" value="1"/>
</dbReference>
<accession>M7T732</accession>
<gene>
    <name evidence="1" type="ORF">UCREL1_7417</name>
</gene>
<sequence length="236" mass="25616">MESTYKALAERIVNLSQQKQGDKKPSPEAIPDPQRILIALAGPPGSGKTTIAANVALALANQPDPPKTVVISVDGFHLPLAALRMLPNATEALARRGAPWTFDAKAAVEMVRKLRTSAGSEEAVVVPTFDHAVKDPVADGLAVDRDIRVCLIEGNYVLSNEGLWSEIADIVDERWLVNVDESLARKRVAARHLVAGIELTMELALARTDYNDIPNGRYVMQHSLGRQDVLIESIES</sequence>
<dbReference type="PANTHER" id="PTHR10285">
    <property type="entry name" value="URIDINE KINASE"/>
    <property type="match status" value="1"/>
</dbReference>
<dbReference type="Gene3D" id="3.40.50.300">
    <property type="entry name" value="P-loop containing nucleotide triphosphate hydrolases"/>
    <property type="match status" value="2"/>
</dbReference>
<dbReference type="KEGG" id="ela:UCREL1_7417"/>
<dbReference type="STRING" id="1287681.M7T732"/>
<dbReference type="Proteomes" id="UP000012174">
    <property type="component" value="Unassembled WGS sequence"/>
</dbReference>
<dbReference type="OMA" id="VDQNDFL"/>
<evidence type="ECO:0000313" key="1">
    <source>
        <dbReference type="EMBL" id="EMR65606.1"/>
    </source>
</evidence>
<protein>
    <submittedName>
        <fullName evidence="1">Putative phosphoribulokinase uridine kinase family protein</fullName>
    </submittedName>
</protein>
<evidence type="ECO:0000313" key="2">
    <source>
        <dbReference type="Proteomes" id="UP000012174"/>
    </source>
</evidence>
<organism evidence="1 2">
    <name type="scientific">Eutypa lata (strain UCR-EL1)</name>
    <name type="common">Grapevine dieback disease fungus</name>
    <name type="synonym">Eutypa armeniacae</name>
    <dbReference type="NCBI Taxonomy" id="1287681"/>
    <lineage>
        <taxon>Eukaryota</taxon>
        <taxon>Fungi</taxon>
        <taxon>Dikarya</taxon>
        <taxon>Ascomycota</taxon>
        <taxon>Pezizomycotina</taxon>
        <taxon>Sordariomycetes</taxon>
        <taxon>Xylariomycetidae</taxon>
        <taxon>Xylariales</taxon>
        <taxon>Diatrypaceae</taxon>
        <taxon>Eutypa</taxon>
    </lineage>
</organism>
<keyword evidence="1" id="KW-0418">Kinase</keyword>
<dbReference type="EMBL" id="KB706821">
    <property type="protein sequence ID" value="EMR65606.1"/>
    <property type="molecule type" value="Genomic_DNA"/>
</dbReference>
<dbReference type="AlphaFoldDB" id="M7T732"/>
<dbReference type="GO" id="GO:0016301">
    <property type="term" value="F:kinase activity"/>
    <property type="evidence" value="ECO:0007669"/>
    <property type="project" value="UniProtKB-KW"/>
</dbReference>
<dbReference type="eggNOG" id="KOG2702">
    <property type="taxonomic scope" value="Eukaryota"/>
</dbReference>
<name>M7T732_EUTLA</name>